<reference evidence="1" key="2">
    <citation type="submission" date="2018-05" db="EMBL/GenBank/DDBJ databases">
        <title>OgluRS3 (Oryza glumaepatula Reference Sequence Version 3).</title>
        <authorList>
            <person name="Zhang J."/>
            <person name="Kudrna D."/>
            <person name="Lee S."/>
            <person name="Talag J."/>
            <person name="Welchert J."/>
            <person name="Wing R.A."/>
        </authorList>
    </citation>
    <scope>NUCLEOTIDE SEQUENCE [LARGE SCALE GENOMIC DNA]</scope>
</reference>
<dbReference type="Gramene" id="OGLUM08G24030.1">
    <property type="protein sequence ID" value="OGLUM08G24030.1"/>
    <property type="gene ID" value="OGLUM08G24030"/>
</dbReference>
<organism evidence="1">
    <name type="scientific">Oryza glumipatula</name>
    <dbReference type="NCBI Taxonomy" id="40148"/>
    <lineage>
        <taxon>Eukaryota</taxon>
        <taxon>Viridiplantae</taxon>
        <taxon>Streptophyta</taxon>
        <taxon>Embryophyta</taxon>
        <taxon>Tracheophyta</taxon>
        <taxon>Spermatophyta</taxon>
        <taxon>Magnoliopsida</taxon>
        <taxon>Liliopsida</taxon>
        <taxon>Poales</taxon>
        <taxon>Poaceae</taxon>
        <taxon>BOP clade</taxon>
        <taxon>Oryzoideae</taxon>
        <taxon>Oryzeae</taxon>
        <taxon>Oryzinae</taxon>
        <taxon>Oryza</taxon>
    </lineage>
</organism>
<dbReference type="AlphaFoldDB" id="A0A0E0AYJ6"/>
<sequence length="81" mass="8694">MASPSKRGPYAPRGPDGALPFLLRWWGKEGCEVAVTATSANSAPPLAQPLENHGTDLKVSGLLLESCNSDGLVRTEEPKYW</sequence>
<dbReference type="HOGENOM" id="CLU_2577763_0_0_1"/>
<proteinExistence type="predicted"/>
<evidence type="ECO:0000313" key="2">
    <source>
        <dbReference type="Proteomes" id="UP000026961"/>
    </source>
</evidence>
<dbReference type="EnsemblPlants" id="OGLUM08G24030.1">
    <property type="protein sequence ID" value="OGLUM08G24030.1"/>
    <property type="gene ID" value="OGLUM08G24030"/>
</dbReference>
<accession>A0A0E0AYJ6</accession>
<dbReference type="Proteomes" id="UP000026961">
    <property type="component" value="Chromosome 8"/>
</dbReference>
<keyword evidence="2" id="KW-1185">Reference proteome</keyword>
<evidence type="ECO:0000313" key="1">
    <source>
        <dbReference type="EnsemblPlants" id="OGLUM08G24030.1"/>
    </source>
</evidence>
<reference evidence="1" key="1">
    <citation type="submission" date="2015-04" db="UniProtKB">
        <authorList>
            <consortium name="EnsemblPlants"/>
        </authorList>
    </citation>
    <scope>IDENTIFICATION</scope>
</reference>
<name>A0A0E0AYJ6_9ORYZ</name>
<protein>
    <submittedName>
        <fullName evidence="1">Uncharacterized protein</fullName>
    </submittedName>
</protein>